<evidence type="ECO:0000313" key="2">
    <source>
        <dbReference type="EMBL" id="CBH75277.1"/>
    </source>
</evidence>
<dbReference type="Pfam" id="PF09992">
    <property type="entry name" value="NAGPA"/>
    <property type="match status" value="1"/>
</dbReference>
<organism evidence="2">
    <name type="scientific">mine drainage metagenome</name>
    <dbReference type="NCBI Taxonomy" id="410659"/>
    <lineage>
        <taxon>unclassified sequences</taxon>
        <taxon>metagenomes</taxon>
        <taxon>ecological metagenomes</taxon>
    </lineage>
</organism>
<accession>E6PFP0</accession>
<protein>
    <recommendedName>
        <fullName evidence="1">Phosphodiester glycosidase domain-containing protein</fullName>
    </recommendedName>
</protein>
<proteinExistence type="predicted"/>
<sequence>MMSARRSLRAVAASLLLLGTSAIAPPQPFPRILTETVSHERIAPGLLLTRYRLVTPSGPIHAAVLAFDPHDSRLSLVPFLAHHTLVGRRERLSSMLAAHPRAVAAVNGDYFAIAGDGAPVGGIVRNATLLRSPYPRAMFSIDGNGNARIGELPFQGSLSIGTMQLPLAAIDRRVRNGTTLFLPSYGAIPVLPDATLIALAPLAGTPPFSAYRVLATADNLRTNPAGYYLAYGLGDEARIGVPGPGATLQVTGTFGKPGAPAPILTAFGGGPHFLQAGTYRHDPAGPNGASFAVPIPTTAIGITASGRVLLVEIDGKSPHYSIGLTRRELAAFMRALGARDAMALDGGGSSEMLARTLGSMHARVLGHPSDGSERRIAEGIALESTAPIGPASALAVRPQSIRALVGARVALQVVRVDAALHVLGAISISNARVEPSQLGTFQRGRFVARATGHGTLVLRDGSLHARVPLDIPAQPASLTIHPRLATVTANGSASFRAVARNADGARLALPRLLPWKALGARIDPSGILLAGSSDARVRLNIGGIIATRTVRVGSRSIPLHLASIARFLSVPSTEPGSVAPVRRSGDIELFYDFSGEERAAFALLEQPLPPHTTALSFDVRSPGNGGFLRVAMRDARNDDILLTAERLDRPGLRSLRVSIPPTAMPPLRLTGIYIVRALGPGRANRSVGRIELSNLRAWVAGSAPEEP</sequence>
<gene>
    <name evidence="2" type="ORF">CARN1_1498</name>
</gene>
<evidence type="ECO:0000259" key="1">
    <source>
        <dbReference type="Pfam" id="PF09992"/>
    </source>
</evidence>
<dbReference type="InterPro" id="IPR018711">
    <property type="entry name" value="NAGPA"/>
</dbReference>
<dbReference type="PANTHER" id="PTHR40446:SF2">
    <property type="entry name" value="N-ACETYLGLUCOSAMINE-1-PHOSPHODIESTER ALPHA-N-ACETYLGLUCOSAMINIDASE"/>
    <property type="match status" value="1"/>
</dbReference>
<reference evidence="2" key="1">
    <citation type="submission" date="2009-10" db="EMBL/GenBank/DDBJ databases">
        <title>Diversity of trophic interactions inside an arsenic-rich microbial ecosystem.</title>
        <authorList>
            <person name="Bertin P.N."/>
            <person name="Heinrich-Salmeron A."/>
            <person name="Pelletier E."/>
            <person name="Goulhen-Chollet F."/>
            <person name="Arsene-Ploetze F."/>
            <person name="Gallien S."/>
            <person name="Calteau A."/>
            <person name="Vallenet D."/>
            <person name="Casiot C."/>
            <person name="Chane-Woon-Ming B."/>
            <person name="Giloteaux L."/>
            <person name="Barakat M."/>
            <person name="Bonnefoy V."/>
            <person name="Bruneel O."/>
            <person name="Chandler M."/>
            <person name="Cleiss J."/>
            <person name="Duran R."/>
            <person name="Elbaz-Poulichet F."/>
            <person name="Fonknechten N."/>
            <person name="Lauga B."/>
            <person name="Mornico D."/>
            <person name="Ortet P."/>
            <person name="Schaeffer C."/>
            <person name="Siguier P."/>
            <person name="Alexander Thil Smith A."/>
            <person name="Van Dorsselaer A."/>
            <person name="Weissenbach J."/>
            <person name="Medigue C."/>
            <person name="Le Paslier D."/>
        </authorList>
    </citation>
    <scope>NUCLEOTIDE SEQUENCE</scope>
</reference>
<feature type="domain" description="Phosphodiester glycosidase" evidence="1">
    <location>
        <begin position="261"/>
        <end position="382"/>
    </location>
</feature>
<comment type="caution">
    <text evidence="2">The sequence shown here is derived from an EMBL/GenBank/DDBJ whole genome shotgun (WGS) entry which is preliminary data.</text>
</comment>
<dbReference type="PANTHER" id="PTHR40446">
    <property type="entry name" value="N-ACETYLGLUCOSAMINE-1-PHOSPHODIESTER ALPHA-N-ACETYLGLUCOSAMINIDASE"/>
    <property type="match status" value="1"/>
</dbReference>
<dbReference type="AlphaFoldDB" id="E6PFP0"/>
<name>E6PFP0_9ZZZZ</name>
<dbReference type="EMBL" id="CABL01000007">
    <property type="protein sequence ID" value="CBH75277.1"/>
    <property type="molecule type" value="Genomic_DNA"/>
</dbReference>